<feature type="repeat" description="ANK" evidence="1">
    <location>
        <begin position="41"/>
        <end position="73"/>
    </location>
</feature>
<dbReference type="PANTHER" id="PTHR24192:SF3">
    <property type="entry name" value="ANKYRIN REPEAT DOMAIN 40"/>
    <property type="match status" value="1"/>
</dbReference>
<dbReference type="AlphaFoldDB" id="A0AAD9JPL4"/>
<dbReference type="PROSITE" id="PS50297">
    <property type="entry name" value="ANK_REP_REGION"/>
    <property type="match status" value="1"/>
</dbReference>
<keyword evidence="1" id="KW-0040">ANK repeat</keyword>
<gene>
    <name evidence="2" type="ORF">LSH36_217g05023</name>
</gene>
<comment type="caution">
    <text evidence="2">The sequence shown here is derived from an EMBL/GenBank/DDBJ whole genome shotgun (WGS) entry which is preliminary data.</text>
</comment>
<organism evidence="2 3">
    <name type="scientific">Paralvinella palmiformis</name>
    <dbReference type="NCBI Taxonomy" id="53620"/>
    <lineage>
        <taxon>Eukaryota</taxon>
        <taxon>Metazoa</taxon>
        <taxon>Spiralia</taxon>
        <taxon>Lophotrochozoa</taxon>
        <taxon>Annelida</taxon>
        <taxon>Polychaeta</taxon>
        <taxon>Sedentaria</taxon>
        <taxon>Canalipalpata</taxon>
        <taxon>Terebellida</taxon>
        <taxon>Terebelliformia</taxon>
        <taxon>Alvinellidae</taxon>
        <taxon>Paralvinella</taxon>
    </lineage>
</organism>
<sequence>MDCRKRLEEELREAAATGDEEAVCAILEKGSIDVNAQHQINGWTPLHWAAQRGHFRIAANLLKNGADKTIKNNKGETAVQLASDSNTVAVLGGEPNGDVKPLKDGQSFVPNYLANPPFPFGSLHQQQSLIENLPREEISSAYHRSTSYCQPYINMKTDSDELVVKARVANSAETDFIEVELDRPHLNFEFLVTTLCKELEVKRELIQKVRKLPDTILRKDKDVQRLKNLQEVELVLSNRAISESSRNYGPAVSPKHIDVVY</sequence>
<accession>A0AAD9JPL4</accession>
<evidence type="ECO:0008006" key="4">
    <source>
        <dbReference type="Google" id="ProtNLM"/>
    </source>
</evidence>
<dbReference type="PROSITE" id="PS50088">
    <property type="entry name" value="ANK_REPEAT"/>
    <property type="match status" value="1"/>
</dbReference>
<dbReference type="EMBL" id="JAODUP010000217">
    <property type="protein sequence ID" value="KAK2156283.1"/>
    <property type="molecule type" value="Genomic_DNA"/>
</dbReference>
<proteinExistence type="predicted"/>
<keyword evidence="3" id="KW-1185">Reference proteome</keyword>
<dbReference type="InterPro" id="IPR036770">
    <property type="entry name" value="Ankyrin_rpt-contain_sf"/>
</dbReference>
<dbReference type="Gene3D" id="1.25.40.20">
    <property type="entry name" value="Ankyrin repeat-containing domain"/>
    <property type="match status" value="1"/>
</dbReference>
<dbReference type="InterPro" id="IPR002110">
    <property type="entry name" value="Ankyrin_rpt"/>
</dbReference>
<dbReference type="SUPFAM" id="SSF48403">
    <property type="entry name" value="Ankyrin repeat"/>
    <property type="match status" value="1"/>
</dbReference>
<evidence type="ECO:0000256" key="1">
    <source>
        <dbReference type="PROSITE-ProRule" id="PRU00023"/>
    </source>
</evidence>
<dbReference type="Proteomes" id="UP001208570">
    <property type="component" value="Unassembled WGS sequence"/>
</dbReference>
<dbReference type="InterPro" id="IPR039195">
    <property type="entry name" value="ANKRD40"/>
</dbReference>
<name>A0AAD9JPL4_9ANNE</name>
<dbReference type="PANTHER" id="PTHR24192">
    <property type="entry name" value="ANKYRIN REPEAT DOMAIN 40"/>
    <property type="match status" value="1"/>
</dbReference>
<reference evidence="2" key="1">
    <citation type="journal article" date="2023" name="Mol. Biol. Evol.">
        <title>Third-Generation Sequencing Reveals the Adaptive Role of the Epigenome in Three Deep-Sea Polychaetes.</title>
        <authorList>
            <person name="Perez M."/>
            <person name="Aroh O."/>
            <person name="Sun Y."/>
            <person name="Lan Y."/>
            <person name="Juniper S.K."/>
            <person name="Young C.R."/>
            <person name="Angers B."/>
            <person name="Qian P.Y."/>
        </authorList>
    </citation>
    <scope>NUCLEOTIDE SEQUENCE</scope>
    <source>
        <strain evidence="2">P08H-3</strain>
    </source>
</reference>
<dbReference type="SMART" id="SM00248">
    <property type="entry name" value="ANK"/>
    <property type="match status" value="2"/>
</dbReference>
<evidence type="ECO:0000313" key="2">
    <source>
        <dbReference type="EMBL" id="KAK2156283.1"/>
    </source>
</evidence>
<dbReference type="Pfam" id="PF12796">
    <property type="entry name" value="Ank_2"/>
    <property type="match status" value="1"/>
</dbReference>
<protein>
    <recommendedName>
        <fullName evidence="4">Ankyrin repeat domain-containing protein 40</fullName>
    </recommendedName>
</protein>
<evidence type="ECO:0000313" key="3">
    <source>
        <dbReference type="Proteomes" id="UP001208570"/>
    </source>
</evidence>